<dbReference type="SUPFAM" id="SSF52799">
    <property type="entry name" value="(Phosphotyrosine protein) phosphatases II"/>
    <property type="match status" value="2"/>
</dbReference>
<dbReference type="PANTHER" id="PTHR45848">
    <property type="entry name" value="DUAL SPECIFICITY PROTEIN PHOSPHATASE 12 FAMILY MEMBER"/>
    <property type="match status" value="1"/>
</dbReference>
<evidence type="ECO:0000256" key="2">
    <source>
        <dbReference type="ARBA" id="ARBA00013064"/>
    </source>
</evidence>
<sequence length="380" mass="42495">MQHTKAPLSRTFGNPSLLRGAEVIRDAESFDAIIDDKLYLGNLSAAESPGLLTRLKITHVLSLCPDFLEINAAGVVQHLTLPMVDDEHFDLLQCLPSTCKFIQEALDSGGRVLVHCVMGISRSATVVCAYLMFSQHISTAQAIRLVRKRRPKSRPSYNFIRQLQFFAQSNYDVSPTEPSYIAWQAQQNFDEANSLRVIDGMPVLPNQLFLSFDFTSNTAHGNALLEHLGITHVVSITPDRISGAGDVLSKYVHKHFIAPYTSKESFLLSLPLLCQFVDGALQANNNSRVFLHCIDELRGGIAICAYLMFSQRISPSQALEILQEQVPLFEDNPLLRRHLELFEQCQYSPSQRHPLVRTWVSGPNPMVNKMLTPSYVGVKS</sequence>
<dbReference type="Pfam" id="PF00782">
    <property type="entry name" value="DSPc"/>
    <property type="match status" value="1"/>
</dbReference>
<dbReference type="InterPro" id="IPR020422">
    <property type="entry name" value="TYR_PHOSPHATASE_DUAL_dom"/>
</dbReference>
<proteinExistence type="inferred from homology"/>
<protein>
    <recommendedName>
        <fullName evidence="2">protein-tyrosine-phosphatase</fullName>
        <ecNumber evidence="2">3.1.3.48</ecNumber>
    </recommendedName>
</protein>
<evidence type="ECO:0000259" key="5">
    <source>
        <dbReference type="PROSITE" id="PS50054"/>
    </source>
</evidence>
<dbReference type="PANTHER" id="PTHR45848:SF4">
    <property type="entry name" value="DUAL SPECIFICITY PROTEIN PHOSPHATASE 12"/>
    <property type="match status" value="1"/>
</dbReference>
<dbReference type="Gene3D" id="3.90.190.10">
    <property type="entry name" value="Protein tyrosine phosphatase superfamily"/>
    <property type="match status" value="2"/>
</dbReference>
<dbReference type="EMBL" id="JARIHO010000009">
    <property type="protein sequence ID" value="KAJ7355706.1"/>
    <property type="molecule type" value="Genomic_DNA"/>
</dbReference>
<feature type="domain" description="Tyrosine-protein phosphatase" evidence="5">
    <location>
        <begin position="30"/>
        <end position="172"/>
    </location>
</feature>
<keyword evidence="3" id="KW-0378">Hydrolase</keyword>
<dbReference type="CDD" id="cd14498">
    <property type="entry name" value="DSP"/>
    <property type="match status" value="1"/>
</dbReference>
<accession>A0AAD7AED7</accession>
<dbReference type="EC" id="3.1.3.48" evidence="2"/>
<dbReference type="Proteomes" id="UP001218218">
    <property type="component" value="Unassembled WGS sequence"/>
</dbReference>
<dbReference type="AlphaFoldDB" id="A0AAD7AED7"/>
<dbReference type="InterPro" id="IPR016130">
    <property type="entry name" value="Tyr_Pase_AS"/>
</dbReference>
<organism evidence="7 8">
    <name type="scientific">Mycena albidolilacea</name>
    <dbReference type="NCBI Taxonomy" id="1033008"/>
    <lineage>
        <taxon>Eukaryota</taxon>
        <taxon>Fungi</taxon>
        <taxon>Dikarya</taxon>
        <taxon>Basidiomycota</taxon>
        <taxon>Agaricomycotina</taxon>
        <taxon>Agaricomycetes</taxon>
        <taxon>Agaricomycetidae</taxon>
        <taxon>Agaricales</taxon>
        <taxon>Marasmiineae</taxon>
        <taxon>Mycenaceae</taxon>
        <taxon>Mycena</taxon>
    </lineage>
</organism>
<dbReference type="GO" id="GO:0004725">
    <property type="term" value="F:protein tyrosine phosphatase activity"/>
    <property type="evidence" value="ECO:0007669"/>
    <property type="project" value="UniProtKB-EC"/>
</dbReference>
<dbReference type="InterPro" id="IPR000387">
    <property type="entry name" value="Tyr_Pase_dom"/>
</dbReference>
<keyword evidence="4" id="KW-0904">Protein phosphatase</keyword>
<evidence type="ECO:0000313" key="7">
    <source>
        <dbReference type="EMBL" id="KAJ7355706.1"/>
    </source>
</evidence>
<keyword evidence="8" id="KW-1185">Reference proteome</keyword>
<comment type="caution">
    <text evidence="7">The sequence shown here is derived from an EMBL/GenBank/DDBJ whole genome shotgun (WGS) entry which is preliminary data.</text>
</comment>
<evidence type="ECO:0000313" key="8">
    <source>
        <dbReference type="Proteomes" id="UP001218218"/>
    </source>
</evidence>
<dbReference type="SMART" id="SM00195">
    <property type="entry name" value="DSPc"/>
    <property type="match status" value="1"/>
</dbReference>
<dbReference type="InterPro" id="IPR000340">
    <property type="entry name" value="Dual-sp_phosphatase_cat-dom"/>
</dbReference>
<name>A0AAD7AED7_9AGAR</name>
<dbReference type="PROSITE" id="PS50056">
    <property type="entry name" value="TYR_PHOSPHATASE_2"/>
    <property type="match status" value="1"/>
</dbReference>
<comment type="similarity">
    <text evidence="1">Belongs to the protein-tyrosine phosphatase family. Non-receptor class dual specificity subfamily.</text>
</comment>
<evidence type="ECO:0000256" key="3">
    <source>
        <dbReference type="ARBA" id="ARBA00022801"/>
    </source>
</evidence>
<dbReference type="GO" id="GO:0008138">
    <property type="term" value="F:protein tyrosine/serine/threonine phosphatase activity"/>
    <property type="evidence" value="ECO:0007669"/>
    <property type="project" value="TreeGrafter"/>
</dbReference>
<evidence type="ECO:0000259" key="6">
    <source>
        <dbReference type="PROSITE" id="PS50056"/>
    </source>
</evidence>
<evidence type="ECO:0000256" key="4">
    <source>
        <dbReference type="ARBA" id="ARBA00022912"/>
    </source>
</evidence>
<dbReference type="InterPro" id="IPR029021">
    <property type="entry name" value="Prot-tyrosine_phosphatase-like"/>
</dbReference>
<reference evidence="7" key="1">
    <citation type="submission" date="2023-03" db="EMBL/GenBank/DDBJ databases">
        <title>Massive genome expansion in bonnet fungi (Mycena s.s.) driven by repeated elements and novel gene families across ecological guilds.</title>
        <authorList>
            <consortium name="Lawrence Berkeley National Laboratory"/>
            <person name="Harder C.B."/>
            <person name="Miyauchi S."/>
            <person name="Viragh M."/>
            <person name="Kuo A."/>
            <person name="Thoen E."/>
            <person name="Andreopoulos B."/>
            <person name="Lu D."/>
            <person name="Skrede I."/>
            <person name="Drula E."/>
            <person name="Henrissat B."/>
            <person name="Morin E."/>
            <person name="Kohler A."/>
            <person name="Barry K."/>
            <person name="LaButti K."/>
            <person name="Morin E."/>
            <person name="Salamov A."/>
            <person name="Lipzen A."/>
            <person name="Mereny Z."/>
            <person name="Hegedus B."/>
            <person name="Baldrian P."/>
            <person name="Stursova M."/>
            <person name="Weitz H."/>
            <person name="Taylor A."/>
            <person name="Grigoriev I.V."/>
            <person name="Nagy L.G."/>
            <person name="Martin F."/>
            <person name="Kauserud H."/>
        </authorList>
    </citation>
    <scope>NUCLEOTIDE SEQUENCE</scope>
    <source>
        <strain evidence="7">CBHHK002</strain>
    </source>
</reference>
<gene>
    <name evidence="7" type="ORF">DFH08DRAFT_853268</name>
</gene>
<evidence type="ECO:0000256" key="1">
    <source>
        <dbReference type="ARBA" id="ARBA00008601"/>
    </source>
</evidence>
<feature type="domain" description="Tyrosine specific protein phosphatases" evidence="6">
    <location>
        <begin position="93"/>
        <end position="151"/>
    </location>
</feature>
<dbReference type="PROSITE" id="PS00383">
    <property type="entry name" value="TYR_PHOSPHATASE_1"/>
    <property type="match status" value="1"/>
</dbReference>
<dbReference type="PROSITE" id="PS50054">
    <property type="entry name" value="TYR_PHOSPHATASE_DUAL"/>
    <property type="match status" value="1"/>
</dbReference>